<keyword evidence="4" id="KW-1185">Reference proteome</keyword>
<sequence>MSTTRNRIGPVALALALTTALAGCVGGQPTNRSLNSVHQPVVERTSYTLDINTLPGGGVSVSEQRRMAGWFDSLDLGYGDKVALDDPARDPATHDAVQAVLAGHGMSLAEGAPITAGSVAPGIARLVIMRTTAAVPGCPDWSTHNDGNGNNATSTNYGCAVNSNLAAMVANKEDLVHGQSDDGRTTVMTSNKAIQAYRDNAPSGMGGATVKKVTTSTSAASN</sequence>
<dbReference type="PROSITE" id="PS51257">
    <property type="entry name" value="PROKAR_LIPOPROTEIN"/>
    <property type="match status" value="1"/>
</dbReference>
<dbReference type="Proteomes" id="UP001184150">
    <property type="component" value="Unassembled WGS sequence"/>
</dbReference>
<feature type="region of interest" description="Disordered" evidence="1">
    <location>
        <begin position="199"/>
        <end position="222"/>
    </location>
</feature>
<feature type="chain" id="PRO_5046353155" evidence="2">
    <location>
        <begin position="23"/>
        <end position="222"/>
    </location>
</feature>
<reference evidence="3 4" key="1">
    <citation type="submission" date="2023-07" db="EMBL/GenBank/DDBJ databases">
        <title>Sorghum-associated microbial communities from plants grown in Nebraska, USA.</title>
        <authorList>
            <person name="Schachtman D."/>
        </authorList>
    </citation>
    <scope>NUCLEOTIDE SEQUENCE [LARGE SCALE GENOMIC DNA]</scope>
    <source>
        <strain evidence="3 4">DS1027</strain>
    </source>
</reference>
<dbReference type="InterPro" id="IPR019027">
    <property type="entry name" value="Pilus_biogenesis_CpaD-related"/>
</dbReference>
<evidence type="ECO:0000256" key="2">
    <source>
        <dbReference type="SAM" id="SignalP"/>
    </source>
</evidence>
<keyword evidence="2" id="KW-0732">Signal</keyword>
<evidence type="ECO:0000313" key="4">
    <source>
        <dbReference type="Proteomes" id="UP001184150"/>
    </source>
</evidence>
<evidence type="ECO:0000256" key="1">
    <source>
        <dbReference type="SAM" id="MobiDB-lite"/>
    </source>
</evidence>
<evidence type="ECO:0000313" key="3">
    <source>
        <dbReference type="EMBL" id="MDR6510443.1"/>
    </source>
</evidence>
<accession>A0ABU1MJE2</accession>
<feature type="compositionally biased region" description="Polar residues" evidence="1">
    <location>
        <begin position="212"/>
        <end position="222"/>
    </location>
</feature>
<comment type="caution">
    <text evidence="3">The sequence shown here is derived from an EMBL/GenBank/DDBJ whole genome shotgun (WGS) entry which is preliminary data.</text>
</comment>
<proteinExistence type="predicted"/>
<dbReference type="EMBL" id="JAVDRD010000002">
    <property type="protein sequence ID" value="MDR6510443.1"/>
    <property type="molecule type" value="Genomic_DNA"/>
</dbReference>
<dbReference type="RefSeq" id="WP_022675894.1">
    <property type="nucleotide sequence ID" value="NZ_JAVDRD010000002.1"/>
</dbReference>
<name>A0ABU1MJE2_9SPHN</name>
<organism evidence="3 4">
    <name type="scientific">Novosphingobium capsulatum</name>
    <dbReference type="NCBI Taxonomy" id="13688"/>
    <lineage>
        <taxon>Bacteria</taxon>
        <taxon>Pseudomonadati</taxon>
        <taxon>Pseudomonadota</taxon>
        <taxon>Alphaproteobacteria</taxon>
        <taxon>Sphingomonadales</taxon>
        <taxon>Sphingomonadaceae</taxon>
        <taxon>Novosphingobium</taxon>
    </lineage>
</organism>
<gene>
    <name evidence="3" type="ORF">J2792_001303</name>
</gene>
<dbReference type="Pfam" id="PF09476">
    <property type="entry name" value="Pilus_CpaD"/>
    <property type="match status" value="1"/>
</dbReference>
<feature type="signal peptide" evidence="2">
    <location>
        <begin position="1"/>
        <end position="22"/>
    </location>
</feature>
<protein>
    <submittedName>
        <fullName evidence="3">Pilus assembly protein CpaD</fullName>
    </submittedName>
</protein>